<sequence>MSRSCRSLLVLVPLALSLVSCGRFAVPPVPGGEPVLLSPSRAATTWTDAEGGTLELKADGTTAADHVCSDFDIIDGTEGPRSGPGTWESQDGKEGTRVEVSFGADDESFVYEALRKGGTLKLWTYVGDPDEGRPLCILTAPAR</sequence>
<proteinExistence type="predicted"/>
<evidence type="ECO:0000256" key="2">
    <source>
        <dbReference type="SAM" id="SignalP"/>
    </source>
</evidence>
<dbReference type="Proteomes" id="UP001224433">
    <property type="component" value="Chromosome"/>
</dbReference>
<name>A0ABY9JFY9_9ACTN</name>
<keyword evidence="2" id="KW-0732">Signal</keyword>
<protein>
    <recommendedName>
        <fullName evidence="5">Lipoprotein</fullName>
    </recommendedName>
</protein>
<gene>
    <name evidence="3" type="ORF">P8A20_15905</name>
</gene>
<dbReference type="EMBL" id="CP120983">
    <property type="protein sequence ID" value="WLQ64992.1"/>
    <property type="molecule type" value="Genomic_DNA"/>
</dbReference>
<feature type="signal peptide" evidence="2">
    <location>
        <begin position="1"/>
        <end position="25"/>
    </location>
</feature>
<keyword evidence="4" id="KW-1185">Reference proteome</keyword>
<accession>A0ABY9JFY9</accession>
<organism evidence="3 4">
    <name type="scientific">Streptomyces glycanivorans</name>
    <dbReference type="NCBI Taxonomy" id="3033808"/>
    <lineage>
        <taxon>Bacteria</taxon>
        <taxon>Bacillati</taxon>
        <taxon>Actinomycetota</taxon>
        <taxon>Actinomycetes</taxon>
        <taxon>Kitasatosporales</taxon>
        <taxon>Streptomycetaceae</taxon>
        <taxon>Streptomyces</taxon>
    </lineage>
</organism>
<evidence type="ECO:0000313" key="3">
    <source>
        <dbReference type="EMBL" id="WLQ64992.1"/>
    </source>
</evidence>
<dbReference type="PROSITE" id="PS51257">
    <property type="entry name" value="PROKAR_LIPOPROTEIN"/>
    <property type="match status" value="1"/>
</dbReference>
<evidence type="ECO:0008006" key="5">
    <source>
        <dbReference type="Google" id="ProtNLM"/>
    </source>
</evidence>
<evidence type="ECO:0000313" key="4">
    <source>
        <dbReference type="Proteomes" id="UP001224433"/>
    </source>
</evidence>
<feature type="region of interest" description="Disordered" evidence="1">
    <location>
        <begin position="76"/>
        <end position="95"/>
    </location>
</feature>
<reference evidence="3 4" key="1">
    <citation type="submission" date="2023-03" db="EMBL/GenBank/DDBJ databases">
        <title>Isolation and description of six Streptomyces strains from soil environments, able to metabolize different microbial glucans.</title>
        <authorList>
            <person name="Widen T."/>
            <person name="Larsbrink J."/>
        </authorList>
    </citation>
    <scope>NUCLEOTIDE SEQUENCE [LARGE SCALE GENOMIC DNA]</scope>
    <source>
        <strain evidence="3 4">Alt3</strain>
    </source>
</reference>
<evidence type="ECO:0000256" key="1">
    <source>
        <dbReference type="SAM" id="MobiDB-lite"/>
    </source>
</evidence>
<feature type="chain" id="PRO_5045584343" description="Lipoprotein" evidence="2">
    <location>
        <begin position="26"/>
        <end position="143"/>
    </location>
</feature>
<dbReference type="RefSeq" id="WP_147964022.1">
    <property type="nucleotide sequence ID" value="NZ_CP120983.1"/>
</dbReference>